<organism evidence="1">
    <name type="scientific">Leishmania guyanensis</name>
    <dbReference type="NCBI Taxonomy" id="5670"/>
    <lineage>
        <taxon>Eukaryota</taxon>
        <taxon>Discoba</taxon>
        <taxon>Euglenozoa</taxon>
        <taxon>Kinetoplastea</taxon>
        <taxon>Metakinetoplastina</taxon>
        <taxon>Trypanosomatida</taxon>
        <taxon>Trypanosomatidae</taxon>
        <taxon>Leishmaniinae</taxon>
        <taxon>Leishmania</taxon>
        <taxon>Leishmania guyanensis species complex</taxon>
    </lineage>
</organism>
<gene>
    <name evidence="1" type="ORF">BN36_NA76450</name>
    <name evidence="2" type="ORF">BN36_NA76790</name>
</gene>
<protein>
    <submittedName>
        <fullName evidence="1">Uncharacterized protein</fullName>
    </submittedName>
</protein>
<proteinExistence type="predicted"/>
<evidence type="ECO:0000313" key="2">
    <source>
        <dbReference type="EMBL" id="CCM43472.1"/>
    </source>
</evidence>
<sequence length="79" mass="8585">MLSTVSVHSFPPFLHHRVGLRYEPCLASGASPVTQFLTPLSLPLAPSCPRRCRVTYPCTPVFFGPLVWGAEVGTRCLSA</sequence>
<evidence type="ECO:0000313" key="1">
    <source>
        <dbReference type="EMBL" id="CCM20164.1"/>
    </source>
</evidence>
<reference evidence="1" key="1">
    <citation type="submission" date="2012-08" db="EMBL/GenBank/DDBJ databases">
        <title>Comparative genomics of metastatic and non-metastatic Leishmania guyanensis provides insights into polygenic factors involved in Leishmania RNA virus infection.</title>
        <authorList>
            <person name="Smith D."/>
            <person name="Hertz-Fowler C."/>
            <person name="Martin R."/>
            <person name="Dickens N."/>
            <person name="Fasel N."/>
            <person name="Falquet L."/>
            <person name="Beverley S."/>
            <person name="Zangger H."/>
            <person name="Calderon-Copete S."/>
            <person name="Mottram J."/>
            <person name="Xenarios I."/>
        </authorList>
    </citation>
    <scope>NUCLEOTIDE SEQUENCE</scope>
    <source>
        <strain evidence="1">MHOM/BR/75/M4147/SSU:IR2SAT-LUC</strain>
    </source>
</reference>
<accession>A0A1E1J965</accession>
<dbReference type="EMBL" id="CALQ01001963">
    <property type="protein sequence ID" value="CCM43472.1"/>
    <property type="molecule type" value="Genomic_DNA"/>
</dbReference>
<name>A0A1E1J965_LEIGU</name>
<dbReference type="EMBL" id="CALQ01001955">
    <property type="protein sequence ID" value="CCM20164.1"/>
    <property type="molecule type" value="Genomic_DNA"/>
</dbReference>
<dbReference type="AlphaFoldDB" id="A0A1E1J965"/>